<dbReference type="PANTHER" id="PTHR20858">
    <property type="entry name" value="PHOSPHOMETHYLPYRIMIDINE KINASE"/>
    <property type="match status" value="1"/>
</dbReference>
<dbReference type="Pfam" id="PF10120">
    <property type="entry name" value="ThiN"/>
    <property type="match status" value="1"/>
</dbReference>
<dbReference type="EC" id="2.7.1.49" evidence="3"/>
<accession>A0A098E5S9</accession>
<dbReference type="GO" id="GO:0008902">
    <property type="term" value="F:hydroxymethylpyrimidine kinase activity"/>
    <property type="evidence" value="ECO:0007669"/>
    <property type="project" value="UniProtKB-EC"/>
</dbReference>
<dbReference type="InterPro" id="IPR036409">
    <property type="entry name" value="Aldolase_II/adducin_N_sf"/>
</dbReference>
<feature type="domain" description="Pyridoxamine kinase/Phosphomethylpyrimidine kinase" evidence="1">
    <location>
        <begin position="11"/>
        <end position="231"/>
    </location>
</feature>
<evidence type="ECO:0000259" key="2">
    <source>
        <dbReference type="Pfam" id="PF10120"/>
    </source>
</evidence>
<dbReference type="EMBL" id="CCXY01000005">
    <property type="protein sequence ID" value="CEG11038.1"/>
    <property type="molecule type" value="Genomic_DNA"/>
</dbReference>
<dbReference type="EC" id="2.7.4.7" evidence="3"/>
<organism evidence="3">
    <name type="scientific">groundwater metagenome</name>
    <dbReference type="NCBI Taxonomy" id="717931"/>
    <lineage>
        <taxon>unclassified sequences</taxon>
        <taxon>metagenomes</taxon>
        <taxon>ecological metagenomes</taxon>
    </lineage>
</organism>
<dbReference type="GO" id="GO:0009228">
    <property type="term" value="P:thiamine biosynthetic process"/>
    <property type="evidence" value="ECO:0007669"/>
    <property type="project" value="InterPro"/>
</dbReference>
<evidence type="ECO:0000313" key="3">
    <source>
        <dbReference type="EMBL" id="CEG11038.1"/>
    </source>
</evidence>
<dbReference type="InterPro" id="IPR029056">
    <property type="entry name" value="Ribokinase-like"/>
</dbReference>
<dbReference type="SUPFAM" id="SSF53613">
    <property type="entry name" value="Ribokinase-like"/>
    <property type="match status" value="1"/>
</dbReference>
<dbReference type="PANTHER" id="PTHR20858:SF17">
    <property type="entry name" value="HYDROXYMETHYLPYRIMIDINE_PHOSPHOMETHYLPYRIMIDINE KINASE THI20-RELATED"/>
    <property type="match status" value="1"/>
</dbReference>
<dbReference type="InterPro" id="IPR004399">
    <property type="entry name" value="HMP/HMP-P_kinase_dom"/>
</dbReference>
<keyword evidence="3" id="KW-0808">Transferase</keyword>
<evidence type="ECO:0000259" key="1">
    <source>
        <dbReference type="Pfam" id="PF08543"/>
    </source>
</evidence>
<dbReference type="GO" id="GO:0008972">
    <property type="term" value="F:phosphomethylpyrimidine kinase activity"/>
    <property type="evidence" value="ECO:0007669"/>
    <property type="project" value="UniProtKB-EC"/>
</dbReference>
<dbReference type="InterPro" id="IPR013749">
    <property type="entry name" value="PM/HMP-P_kinase-1"/>
</dbReference>
<dbReference type="InterPro" id="IPR019293">
    <property type="entry name" value="ThiN"/>
</dbReference>
<dbReference type="GO" id="GO:0005829">
    <property type="term" value="C:cytosol"/>
    <property type="evidence" value="ECO:0007669"/>
    <property type="project" value="TreeGrafter"/>
</dbReference>
<dbReference type="SUPFAM" id="SSF53639">
    <property type="entry name" value="AraD/HMP-PK domain-like"/>
    <property type="match status" value="1"/>
</dbReference>
<dbReference type="CDD" id="cd01169">
    <property type="entry name" value="HMPP_kinase"/>
    <property type="match status" value="1"/>
</dbReference>
<dbReference type="Gene3D" id="3.40.1190.20">
    <property type="match status" value="1"/>
</dbReference>
<dbReference type="Pfam" id="PF08543">
    <property type="entry name" value="Phos_pyr_kin"/>
    <property type="match status" value="1"/>
</dbReference>
<dbReference type="Gene3D" id="3.40.225.10">
    <property type="entry name" value="Class II aldolase/adducin N-terminal domain"/>
    <property type="match status" value="1"/>
</dbReference>
<protein>
    <submittedName>
        <fullName evidence="3">Putative Bifunctional thiamine biosynthesis protein ThiDN</fullName>
        <ecNumber evidence="3">2.5.1.3</ecNumber>
        <ecNumber evidence="3">2.7.1.49</ecNumber>
        <ecNumber evidence="3">2.7.4.7</ecNumber>
    </submittedName>
</protein>
<dbReference type="GO" id="GO:0004789">
    <property type="term" value="F:thiamine-phosphate diphosphorylase activity"/>
    <property type="evidence" value="ECO:0007669"/>
    <property type="project" value="UniProtKB-EC"/>
</dbReference>
<name>A0A098E5S9_9ZZZZ</name>
<proteinExistence type="predicted"/>
<feature type="domain" description="Thiamine-phosphate synthase ThiN" evidence="2">
    <location>
        <begin position="254"/>
        <end position="424"/>
    </location>
</feature>
<gene>
    <name evidence="3" type="ORF">MSIBF_A1020002</name>
</gene>
<dbReference type="NCBIfam" id="TIGR00097">
    <property type="entry name" value="HMP-P_kinase"/>
    <property type="match status" value="1"/>
</dbReference>
<reference evidence="3" key="1">
    <citation type="submission" date="2014-09" db="EMBL/GenBank/DDBJ databases">
        <authorList>
            <person name="Probst J Alexander"/>
        </authorList>
    </citation>
    <scope>NUCLEOTIDE SEQUENCE</scope>
</reference>
<sequence>MKTCLTIAGSDSISGAGIQQDLKVFSALGIYGTNVITAVTAQNTSKIYRIKFLDAKFVEQQIDAAMELKPNEVKIGLIGNGKICNAIYKKMKEYNCFPILDTILISTTGFKFYDEGFLNSLKQLSKISKLTTPNLKEAEILSGIEIKNHDDKKKAAEIIGNCVIKDEGEDLIYYNRKFEILKFDKILFKTHGSGCTFSSAITCYLAQNYEMFEAIKKAKIFTYESIKHSIKNQLNLAILNPFFDVEKDVVKENIRQALKILNKCINLDKICPEVGINIAQITNFSEDIFDIGEFSGRIFYDGIDKKLKAIGDVEFGGEHHLARALSAYMKYSKANNRAVINVKFSEENLEKFKNLKFEISDFDRNAEPKENKLIEGKTMEFGIENALTKNLKAELVYDKGGFGKEAMIRVFGRDAIEVAEKILKIL</sequence>
<dbReference type="AlphaFoldDB" id="A0A098E5S9"/>
<dbReference type="EC" id="2.5.1.3" evidence="3"/>